<dbReference type="SUPFAM" id="SSF88659">
    <property type="entry name" value="Sigma3 and sigma4 domains of RNA polymerase sigma factors"/>
    <property type="match status" value="1"/>
</dbReference>
<dbReference type="RefSeq" id="WP_276239834.1">
    <property type="nucleotide sequence ID" value="NZ_CP119991.1"/>
</dbReference>
<gene>
    <name evidence="5" type="ORF">ACFQKD_00895</name>
</gene>
<dbReference type="AlphaFoldDB" id="A0ABD5WQK7"/>
<dbReference type="Pfam" id="PF04967">
    <property type="entry name" value="HTH_10"/>
    <property type="match status" value="1"/>
</dbReference>
<organism evidence="5 6">
    <name type="scientific">Halobaculum marinum</name>
    <dbReference type="NCBI Taxonomy" id="3031996"/>
    <lineage>
        <taxon>Archaea</taxon>
        <taxon>Methanobacteriati</taxon>
        <taxon>Methanobacteriota</taxon>
        <taxon>Stenosarchaea group</taxon>
        <taxon>Halobacteria</taxon>
        <taxon>Halobacteriales</taxon>
        <taxon>Haloferacaceae</taxon>
        <taxon>Halobaculum</taxon>
    </lineage>
</organism>
<dbReference type="Proteomes" id="UP001596388">
    <property type="component" value="Unassembled WGS sequence"/>
</dbReference>
<feature type="domain" description="HTH bat-type" evidence="3">
    <location>
        <begin position="159"/>
        <end position="210"/>
    </location>
</feature>
<dbReference type="PANTHER" id="PTHR34236">
    <property type="entry name" value="DIMETHYL SULFOXIDE REDUCTASE TRANSCRIPTIONAL ACTIVATOR"/>
    <property type="match status" value="1"/>
</dbReference>
<proteinExistence type="predicted"/>
<name>A0ABD5WQK7_9EURY</name>
<evidence type="ECO:0000313" key="6">
    <source>
        <dbReference type="Proteomes" id="UP001596388"/>
    </source>
</evidence>
<evidence type="ECO:0000259" key="4">
    <source>
        <dbReference type="Pfam" id="PF15915"/>
    </source>
</evidence>
<comment type="caution">
    <text evidence="5">The sequence shown here is derived from an EMBL/GenBank/DDBJ whole genome shotgun (WGS) entry which is preliminary data.</text>
</comment>
<dbReference type="Pfam" id="PF15915">
    <property type="entry name" value="BAT"/>
    <property type="match status" value="1"/>
</dbReference>
<dbReference type="EMBL" id="JBHTAG010000001">
    <property type="protein sequence ID" value="MFC7095849.1"/>
    <property type="molecule type" value="Genomic_DNA"/>
</dbReference>
<keyword evidence="2" id="KW-0804">Transcription</keyword>
<dbReference type="InterPro" id="IPR031803">
    <property type="entry name" value="BAT_GAF/HTH-assoc"/>
</dbReference>
<sequence>MSVEARFTVASDSIPLGPLFEEYPTLVAELERIVPTGRSVTPSIWISGVAWDQQEHVVEHLERESSVDGVELVDRFDNECLVEVEWNVSTSGVVGALVNTDVIVLSAVGSRHQWRLKLRAHSRDALANFQRRCDKYEIPIELRSIREQGPQTMDVDGLLTEKQRNALIQAYDRGYFDSPRRASLEDVADDLGVTRQSLAGLLKRGHRALIAGTIAGE</sequence>
<keyword evidence="6" id="KW-1185">Reference proteome</keyword>
<dbReference type="GeneID" id="79271827"/>
<feature type="domain" description="Bacterioopsin transcriptional activator GAF and HTH associated" evidence="4">
    <location>
        <begin position="3"/>
        <end position="149"/>
    </location>
</feature>
<evidence type="ECO:0000259" key="3">
    <source>
        <dbReference type="Pfam" id="PF04967"/>
    </source>
</evidence>
<evidence type="ECO:0000256" key="2">
    <source>
        <dbReference type="ARBA" id="ARBA00023163"/>
    </source>
</evidence>
<reference evidence="5 6" key="1">
    <citation type="journal article" date="2019" name="Int. J. Syst. Evol. Microbiol.">
        <title>The Global Catalogue of Microorganisms (GCM) 10K type strain sequencing project: providing services to taxonomists for standard genome sequencing and annotation.</title>
        <authorList>
            <consortium name="The Broad Institute Genomics Platform"/>
            <consortium name="The Broad Institute Genome Sequencing Center for Infectious Disease"/>
            <person name="Wu L."/>
            <person name="Ma J."/>
        </authorList>
    </citation>
    <scope>NUCLEOTIDE SEQUENCE [LARGE SCALE GENOMIC DNA]</scope>
    <source>
        <strain evidence="5 6">DT55</strain>
    </source>
</reference>
<keyword evidence="1" id="KW-0805">Transcription regulation</keyword>
<protein>
    <submittedName>
        <fullName evidence="5">Helix-turn-helix domain-containing protein</fullName>
    </submittedName>
</protein>
<dbReference type="InterPro" id="IPR007050">
    <property type="entry name" value="HTH_bacterioopsin"/>
</dbReference>
<dbReference type="InterPro" id="IPR013324">
    <property type="entry name" value="RNA_pol_sigma_r3/r4-like"/>
</dbReference>
<evidence type="ECO:0000313" key="5">
    <source>
        <dbReference type="EMBL" id="MFC7095849.1"/>
    </source>
</evidence>
<dbReference type="PANTHER" id="PTHR34236:SF1">
    <property type="entry name" value="DIMETHYL SULFOXIDE REDUCTASE TRANSCRIPTIONAL ACTIVATOR"/>
    <property type="match status" value="1"/>
</dbReference>
<evidence type="ECO:0000256" key="1">
    <source>
        <dbReference type="ARBA" id="ARBA00023015"/>
    </source>
</evidence>
<accession>A0ABD5WQK7</accession>